<gene>
    <name evidence="7" type="primary">SELENOI</name>
    <name evidence="7" type="ORF">GWK47_049855</name>
</gene>
<evidence type="ECO:0000256" key="6">
    <source>
        <dbReference type="SAM" id="Phobius"/>
    </source>
</evidence>
<name>A0A8J4YAN3_CHIOP</name>
<evidence type="ECO:0000256" key="5">
    <source>
        <dbReference type="RuleBase" id="RU003750"/>
    </source>
</evidence>
<dbReference type="InterPro" id="IPR043130">
    <property type="entry name" value="CDP-OH_PTrfase_TM_dom"/>
</dbReference>
<feature type="transmembrane region" description="Helical" evidence="6">
    <location>
        <begin position="155"/>
        <end position="175"/>
    </location>
</feature>
<evidence type="ECO:0000313" key="7">
    <source>
        <dbReference type="EMBL" id="KAG0719756.1"/>
    </source>
</evidence>
<organism evidence="7 8">
    <name type="scientific">Chionoecetes opilio</name>
    <name type="common">Atlantic snow crab</name>
    <name type="synonym">Cancer opilio</name>
    <dbReference type="NCBI Taxonomy" id="41210"/>
    <lineage>
        <taxon>Eukaryota</taxon>
        <taxon>Metazoa</taxon>
        <taxon>Ecdysozoa</taxon>
        <taxon>Arthropoda</taxon>
        <taxon>Crustacea</taxon>
        <taxon>Multicrustacea</taxon>
        <taxon>Malacostraca</taxon>
        <taxon>Eumalacostraca</taxon>
        <taxon>Eucarida</taxon>
        <taxon>Decapoda</taxon>
        <taxon>Pleocyemata</taxon>
        <taxon>Brachyura</taxon>
        <taxon>Eubrachyura</taxon>
        <taxon>Majoidea</taxon>
        <taxon>Majidae</taxon>
        <taxon>Chionoecetes</taxon>
    </lineage>
</organism>
<dbReference type="AlphaFoldDB" id="A0A8J4YAN3"/>
<keyword evidence="3 5" id="KW-0808">Transferase</keyword>
<proteinExistence type="inferred from homology"/>
<evidence type="ECO:0000313" key="8">
    <source>
        <dbReference type="Proteomes" id="UP000770661"/>
    </source>
</evidence>
<dbReference type="GO" id="GO:0005789">
    <property type="term" value="C:endoplasmic reticulum membrane"/>
    <property type="evidence" value="ECO:0007669"/>
    <property type="project" value="TreeGrafter"/>
</dbReference>
<dbReference type="PANTHER" id="PTHR10414:SF71">
    <property type="entry name" value="FI05338P"/>
    <property type="match status" value="1"/>
</dbReference>
<evidence type="ECO:0000256" key="3">
    <source>
        <dbReference type="ARBA" id="ARBA00022679"/>
    </source>
</evidence>
<reference evidence="7" key="1">
    <citation type="submission" date="2020-07" db="EMBL/GenBank/DDBJ databases">
        <title>The High-quality genome of the commercially important snow crab, Chionoecetes opilio.</title>
        <authorList>
            <person name="Jeong J.-H."/>
            <person name="Ryu S."/>
        </authorList>
    </citation>
    <scope>NUCLEOTIDE SEQUENCE</scope>
    <source>
        <strain evidence="7">MADBK_172401_WGS</strain>
        <tissue evidence="7">Digestive gland</tissue>
    </source>
</reference>
<feature type="transmembrane region" description="Helical" evidence="6">
    <location>
        <begin position="196"/>
        <end position="220"/>
    </location>
</feature>
<keyword evidence="4 6" id="KW-0472">Membrane</keyword>
<dbReference type="PIRSF" id="PIRSF015665">
    <property type="entry name" value="CHOPT"/>
    <property type="match status" value="1"/>
</dbReference>
<feature type="transmembrane region" description="Helical" evidence="6">
    <location>
        <begin position="232"/>
        <end position="254"/>
    </location>
</feature>
<comment type="subcellular location">
    <subcellularLocation>
        <location evidence="1">Membrane</location>
    </subcellularLocation>
</comment>
<protein>
    <submittedName>
        <fullName evidence="7">Ethanolaminephosphotransferase 1</fullName>
    </submittedName>
</protein>
<comment type="caution">
    <text evidence="7">The sequence shown here is derived from an EMBL/GenBank/DDBJ whole genome shotgun (WGS) entry which is preliminary data.</text>
</comment>
<dbReference type="Gene3D" id="1.20.120.1760">
    <property type="match status" value="1"/>
</dbReference>
<sequence>MAAQKYLAPEQLLGFENYKYSAIDTSPLSNYVMHPFWNAVVKICPRWIAPNVLTFVGFLFTVANFVLLAIFDYRYYASSEGPPGDKYPNIPSWVWFMCAFNHFMAHTLDGIDGKQARRTGTSGPLGELFDHGLDSWTTFFIPACIWSVFGRVDYSIMPLRFYFVLWNVILCFYASHWEKYLTKILFLPWGYDLSQVVSLFAPQIIFVIYLVTGFCGQNVWKFEVLSGFSSGVMFEGMMYAGSLGTSVPMSFWNIYKSYRDKTGKMLGFWAAMRPLVTPLVFFGLGTAWVYQSGSDIINRDPRMFVFMIGTIFANINCRLIVSQMSNTQCEVMNWLMFPLAFCLVIVVVFPSMEMVTLIAMSSVATVAHIHYGVYVVRQMCEHFHIMCFTIKDRTD</sequence>
<dbReference type="GO" id="GO:0004307">
    <property type="term" value="F:ethanolaminephosphotransferase activity"/>
    <property type="evidence" value="ECO:0007669"/>
    <property type="project" value="TreeGrafter"/>
</dbReference>
<dbReference type="OrthoDB" id="196717at2759"/>
<dbReference type="GO" id="GO:0006646">
    <property type="term" value="P:phosphatidylethanolamine biosynthetic process"/>
    <property type="evidence" value="ECO:0007669"/>
    <property type="project" value="TreeGrafter"/>
</dbReference>
<comment type="similarity">
    <text evidence="2 5">Belongs to the CDP-alcohol phosphatidyltransferase class-I family.</text>
</comment>
<dbReference type="PANTHER" id="PTHR10414">
    <property type="entry name" value="ETHANOLAMINEPHOSPHOTRANSFERASE"/>
    <property type="match status" value="1"/>
</dbReference>
<dbReference type="EMBL" id="JACEEZ010013998">
    <property type="protein sequence ID" value="KAG0719756.1"/>
    <property type="molecule type" value="Genomic_DNA"/>
</dbReference>
<evidence type="ECO:0000256" key="2">
    <source>
        <dbReference type="ARBA" id="ARBA00010441"/>
    </source>
</evidence>
<keyword evidence="6" id="KW-1133">Transmembrane helix</keyword>
<dbReference type="FunFam" id="1.20.120.1760:FF:000016">
    <property type="entry name" value="ethanolaminephosphotransferase 1"/>
    <property type="match status" value="1"/>
</dbReference>
<evidence type="ECO:0000256" key="1">
    <source>
        <dbReference type="ARBA" id="ARBA00004370"/>
    </source>
</evidence>
<accession>A0A8J4YAN3</accession>
<keyword evidence="6" id="KW-0812">Transmembrane</keyword>
<feature type="transmembrane region" description="Helical" evidence="6">
    <location>
        <begin position="333"/>
        <end position="351"/>
    </location>
</feature>
<feature type="transmembrane region" description="Helical" evidence="6">
    <location>
        <begin position="357"/>
        <end position="376"/>
    </location>
</feature>
<keyword evidence="8" id="KW-1185">Reference proteome</keyword>
<feature type="transmembrane region" description="Helical" evidence="6">
    <location>
        <begin position="266"/>
        <end position="290"/>
    </location>
</feature>
<dbReference type="InterPro" id="IPR000462">
    <property type="entry name" value="CDP-OH_P_trans"/>
</dbReference>
<feature type="transmembrane region" description="Helical" evidence="6">
    <location>
        <begin position="302"/>
        <end position="321"/>
    </location>
</feature>
<dbReference type="Proteomes" id="UP000770661">
    <property type="component" value="Unassembled WGS sequence"/>
</dbReference>
<feature type="transmembrane region" description="Helical" evidence="6">
    <location>
        <begin position="52"/>
        <end position="73"/>
    </location>
</feature>
<dbReference type="PROSITE" id="PS00379">
    <property type="entry name" value="CDP_ALCOHOL_P_TRANSF"/>
    <property type="match status" value="1"/>
</dbReference>
<dbReference type="Pfam" id="PF01066">
    <property type="entry name" value="CDP-OH_P_transf"/>
    <property type="match status" value="1"/>
</dbReference>
<dbReference type="InterPro" id="IPR014472">
    <property type="entry name" value="CHOPT"/>
</dbReference>
<evidence type="ECO:0000256" key="4">
    <source>
        <dbReference type="ARBA" id="ARBA00023136"/>
    </source>
</evidence>
<dbReference type="GO" id="GO:0005794">
    <property type="term" value="C:Golgi apparatus"/>
    <property type="evidence" value="ECO:0007669"/>
    <property type="project" value="TreeGrafter"/>
</dbReference>
<dbReference type="InterPro" id="IPR048254">
    <property type="entry name" value="CDP_ALCOHOL_P_TRANSF_CS"/>
</dbReference>